<evidence type="ECO:0000256" key="13">
    <source>
        <dbReference type="ARBA" id="ARBA00037917"/>
    </source>
</evidence>
<name>A0A089QEW8_9LACO</name>
<evidence type="ECO:0000256" key="9">
    <source>
        <dbReference type="ARBA" id="ARBA00022741"/>
    </source>
</evidence>
<dbReference type="InterPro" id="IPR013749">
    <property type="entry name" value="PM/HMP-P_kinase-1"/>
</dbReference>
<keyword evidence="11" id="KW-0067">ATP-binding</keyword>
<organism evidence="17 18">
    <name type="scientific">Ligilactobacillus salivarius</name>
    <dbReference type="NCBI Taxonomy" id="1624"/>
    <lineage>
        <taxon>Bacteria</taxon>
        <taxon>Bacillati</taxon>
        <taxon>Bacillota</taxon>
        <taxon>Bacilli</taxon>
        <taxon>Lactobacillales</taxon>
        <taxon>Lactobacillaceae</taxon>
        <taxon>Ligilactobacillus</taxon>
    </lineage>
</organism>
<feature type="domain" description="Pyridoxamine kinase/Phosphomethylpyrimidine kinase" evidence="16">
    <location>
        <begin position="15"/>
        <end position="261"/>
    </location>
</feature>
<gene>
    <name evidence="17" type="primary">thiD</name>
    <name evidence="17" type="ORF">LSJ_1642c</name>
</gene>
<evidence type="ECO:0000256" key="1">
    <source>
        <dbReference type="ARBA" id="ARBA00000151"/>
    </source>
</evidence>
<dbReference type="NCBIfam" id="TIGR00097">
    <property type="entry name" value="HMP-P_kinase"/>
    <property type="match status" value="1"/>
</dbReference>
<evidence type="ECO:0000259" key="16">
    <source>
        <dbReference type="Pfam" id="PF08543"/>
    </source>
</evidence>
<dbReference type="AlphaFoldDB" id="A0A089QEW8"/>
<evidence type="ECO:0000256" key="6">
    <source>
        <dbReference type="ARBA" id="ARBA00012963"/>
    </source>
</evidence>
<dbReference type="EC" id="2.7.1.49" evidence="5"/>
<dbReference type="InterPro" id="IPR029056">
    <property type="entry name" value="Ribokinase-like"/>
</dbReference>
<dbReference type="GO" id="GO:0008972">
    <property type="term" value="F:phosphomethylpyrimidine kinase activity"/>
    <property type="evidence" value="ECO:0007669"/>
    <property type="project" value="UniProtKB-EC"/>
</dbReference>
<dbReference type="RefSeq" id="WP_044005482.1">
    <property type="nucleotide sequence ID" value="NZ_CP007646.1"/>
</dbReference>
<dbReference type="Gene3D" id="3.40.1190.20">
    <property type="match status" value="1"/>
</dbReference>
<dbReference type="FunFam" id="3.40.1190.20:FF:000003">
    <property type="entry name" value="Phosphomethylpyrimidine kinase ThiD"/>
    <property type="match status" value="1"/>
</dbReference>
<dbReference type="KEGG" id="lsj:LSJ_1642c"/>
<proteinExistence type="inferred from homology"/>
<accession>A0A089QEW8</accession>
<dbReference type="GO" id="GO:0008902">
    <property type="term" value="F:hydroxymethylpyrimidine kinase activity"/>
    <property type="evidence" value="ECO:0007669"/>
    <property type="project" value="UniProtKB-EC"/>
</dbReference>
<evidence type="ECO:0000256" key="4">
    <source>
        <dbReference type="ARBA" id="ARBA00009879"/>
    </source>
</evidence>
<dbReference type="PANTHER" id="PTHR20858:SF17">
    <property type="entry name" value="HYDROXYMETHYLPYRIMIDINE_PHOSPHOMETHYLPYRIMIDINE KINASE THI20-RELATED"/>
    <property type="match status" value="1"/>
</dbReference>
<dbReference type="CDD" id="cd01169">
    <property type="entry name" value="HMPP_kinase"/>
    <property type="match status" value="1"/>
</dbReference>
<evidence type="ECO:0000256" key="11">
    <source>
        <dbReference type="ARBA" id="ARBA00022840"/>
    </source>
</evidence>
<dbReference type="Pfam" id="PF08543">
    <property type="entry name" value="Phos_pyr_kin"/>
    <property type="match status" value="1"/>
</dbReference>
<protein>
    <recommendedName>
        <fullName evidence="7">Hydroxymethylpyrimidine/phosphomethylpyrimidine kinase</fullName>
        <ecNumber evidence="5">2.7.1.49</ecNumber>
        <ecNumber evidence="6">2.7.4.7</ecNumber>
    </recommendedName>
    <alternativeName>
        <fullName evidence="14">Hydroxymethylpyrimidine kinase</fullName>
    </alternativeName>
    <alternativeName>
        <fullName evidence="15">Hydroxymethylpyrimidine phosphate kinase</fullName>
    </alternativeName>
</protein>
<evidence type="ECO:0000256" key="7">
    <source>
        <dbReference type="ARBA" id="ARBA00019161"/>
    </source>
</evidence>
<evidence type="ECO:0000256" key="3">
    <source>
        <dbReference type="ARBA" id="ARBA00004769"/>
    </source>
</evidence>
<comment type="catalytic activity">
    <reaction evidence="2">
        <text>4-amino-2-methyl-5-(phosphooxymethyl)pyrimidine + ATP = 4-amino-2-methyl-5-(diphosphooxymethyl)pyrimidine + ADP</text>
        <dbReference type="Rhea" id="RHEA:19893"/>
        <dbReference type="ChEBI" id="CHEBI:30616"/>
        <dbReference type="ChEBI" id="CHEBI:57841"/>
        <dbReference type="ChEBI" id="CHEBI:58354"/>
        <dbReference type="ChEBI" id="CHEBI:456216"/>
        <dbReference type="EC" id="2.7.4.7"/>
    </reaction>
</comment>
<dbReference type="GO" id="GO:0005524">
    <property type="term" value="F:ATP binding"/>
    <property type="evidence" value="ECO:0007669"/>
    <property type="project" value="UniProtKB-KW"/>
</dbReference>
<evidence type="ECO:0000256" key="15">
    <source>
        <dbReference type="ARBA" id="ARBA00043176"/>
    </source>
</evidence>
<reference evidence="17 18" key="1">
    <citation type="journal article" date="2014" name="BMC Genomics">
        <title>Unusual genome complexity in Lactobacillus salivarius JCM1046.</title>
        <authorList>
            <person name="Raftis E.J."/>
            <person name="Forde B.M."/>
            <person name="Claesson M.J."/>
            <person name="O'Toole P.W."/>
        </authorList>
    </citation>
    <scope>NUCLEOTIDE SEQUENCE [LARGE SCALE GENOMIC DNA]</scope>
    <source>
        <strain evidence="17 18">JCM1046</strain>
    </source>
</reference>
<sequence>MVNEYPQVMTIAGSDSDGSAGMQADMNTFLARKVYGTSILTAAVAGNSYGIHASHALPVDFIKEEFKAIADDFKILATKTGMLTDTKTIHAVIESYQKYNFGPLIVDPVIITKHRAMLLEQEAYETVRDKLIPLATVITPNFYEAQKLVESELQNEDEIIEAAKKLQAMGAKNVVIKGEHTGDSETVKDYVLLEDGKNFWLEDEYIDTEHINGTGDTYSACIAAELAKGASVEEAIRISKKYTHDAIKNEIAVGHKFGPINHWV</sequence>
<evidence type="ECO:0000256" key="10">
    <source>
        <dbReference type="ARBA" id="ARBA00022777"/>
    </source>
</evidence>
<dbReference type="PANTHER" id="PTHR20858">
    <property type="entry name" value="PHOSPHOMETHYLPYRIMIDINE KINASE"/>
    <property type="match status" value="1"/>
</dbReference>
<comment type="pathway">
    <text evidence="3">Cofactor biosynthesis; thiamine diphosphate biosynthesis; 4-amino-2-methyl-5-diphosphomethylpyrimidine from 5-amino-1-(5-phospho-D-ribosyl)imidazole: step 3/3.</text>
</comment>
<dbReference type="EC" id="2.7.4.7" evidence="6"/>
<dbReference type="InterPro" id="IPR004399">
    <property type="entry name" value="HMP/HMP-P_kinase_dom"/>
</dbReference>
<keyword evidence="12" id="KW-0784">Thiamine biosynthesis</keyword>
<evidence type="ECO:0000313" key="18">
    <source>
        <dbReference type="Proteomes" id="UP000029488"/>
    </source>
</evidence>
<keyword evidence="10 17" id="KW-0418">Kinase</keyword>
<evidence type="ECO:0000256" key="2">
    <source>
        <dbReference type="ARBA" id="ARBA00000565"/>
    </source>
</evidence>
<keyword evidence="9" id="KW-0547">Nucleotide-binding</keyword>
<dbReference type="SUPFAM" id="SSF53613">
    <property type="entry name" value="Ribokinase-like"/>
    <property type="match status" value="1"/>
</dbReference>
<evidence type="ECO:0000256" key="14">
    <source>
        <dbReference type="ARBA" id="ARBA00042102"/>
    </source>
</evidence>
<comment type="similarity">
    <text evidence="4">Belongs to the ThiD family.</text>
</comment>
<evidence type="ECO:0000256" key="8">
    <source>
        <dbReference type="ARBA" id="ARBA00022679"/>
    </source>
</evidence>
<evidence type="ECO:0000313" key="17">
    <source>
        <dbReference type="EMBL" id="AIR11285.1"/>
    </source>
</evidence>
<evidence type="ECO:0000256" key="5">
    <source>
        <dbReference type="ARBA" id="ARBA00012135"/>
    </source>
</evidence>
<comment type="pathway">
    <text evidence="13">Cofactor biosynthesis; thiamine diphosphate biosynthesis; 4-amino-2-methyl-5-diphosphomethylpyrimidine from 5-amino-1-(5-phospho-D-ribosyl)imidazole: step 2/3.</text>
</comment>
<dbReference type="GO" id="GO:0005829">
    <property type="term" value="C:cytosol"/>
    <property type="evidence" value="ECO:0007669"/>
    <property type="project" value="TreeGrafter"/>
</dbReference>
<dbReference type="EMBL" id="CP007646">
    <property type="protein sequence ID" value="AIR11285.1"/>
    <property type="molecule type" value="Genomic_DNA"/>
</dbReference>
<keyword evidence="8 17" id="KW-0808">Transferase</keyword>
<dbReference type="Proteomes" id="UP000029488">
    <property type="component" value="Chromosome"/>
</dbReference>
<comment type="catalytic activity">
    <reaction evidence="1">
        <text>4-amino-5-hydroxymethyl-2-methylpyrimidine + ATP = 4-amino-2-methyl-5-(phosphooxymethyl)pyrimidine + ADP + H(+)</text>
        <dbReference type="Rhea" id="RHEA:23096"/>
        <dbReference type="ChEBI" id="CHEBI:15378"/>
        <dbReference type="ChEBI" id="CHEBI:16892"/>
        <dbReference type="ChEBI" id="CHEBI:30616"/>
        <dbReference type="ChEBI" id="CHEBI:58354"/>
        <dbReference type="ChEBI" id="CHEBI:456216"/>
        <dbReference type="EC" id="2.7.1.49"/>
    </reaction>
</comment>
<evidence type="ECO:0000256" key="12">
    <source>
        <dbReference type="ARBA" id="ARBA00022977"/>
    </source>
</evidence>
<dbReference type="GO" id="GO:0009228">
    <property type="term" value="P:thiamine biosynthetic process"/>
    <property type="evidence" value="ECO:0007669"/>
    <property type="project" value="UniProtKB-KW"/>
</dbReference>